<dbReference type="SUPFAM" id="SSF54523">
    <property type="entry name" value="Pili subunits"/>
    <property type="match status" value="1"/>
</dbReference>
<protein>
    <submittedName>
        <fullName evidence="3">Type IV pilus assembly protein PilE</fullName>
    </submittedName>
</protein>
<dbReference type="InterPro" id="IPR031982">
    <property type="entry name" value="PilE-like"/>
</dbReference>
<dbReference type="EMBL" id="FOZU01000006">
    <property type="protein sequence ID" value="SFS71335.1"/>
    <property type="molecule type" value="Genomic_DNA"/>
</dbReference>
<dbReference type="PRINTS" id="PR00813">
    <property type="entry name" value="BCTERIALGSPG"/>
</dbReference>
<name>A0A1I6S2X5_9GAMM</name>
<dbReference type="Proteomes" id="UP000182827">
    <property type="component" value="Unassembled WGS sequence"/>
</dbReference>
<evidence type="ECO:0000256" key="2">
    <source>
        <dbReference type="SAM" id="Phobius"/>
    </source>
</evidence>
<organism evidence="3 4">
    <name type="scientific">Acinetobacter bohemicus</name>
    <dbReference type="NCBI Taxonomy" id="1435036"/>
    <lineage>
        <taxon>Bacteria</taxon>
        <taxon>Pseudomonadati</taxon>
        <taxon>Pseudomonadota</taxon>
        <taxon>Gammaproteobacteria</taxon>
        <taxon>Moraxellales</taxon>
        <taxon>Moraxellaceae</taxon>
        <taxon>Acinetobacter</taxon>
    </lineage>
</organism>
<feature type="transmembrane region" description="Helical" evidence="2">
    <location>
        <begin position="21"/>
        <end position="44"/>
    </location>
</feature>
<keyword evidence="4" id="KW-1185">Reference proteome</keyword>
<dbReference type="Gene3D" id="3.30.700.10">
    <property type="entry name" value="Glycoprotein, Type 4 Pilin"/>
    <property type="match status" value="1"/>
</dbReference>
<gene>
    <name evidence="3" type="ORF">SAMN05444586_100685</name>
</gene>
<keyword evidence="2" id="KW-0812">Transmembrane</keyword>
<dbReference type="InterPro" id="IPR012902">
    <property type="entry name" value="N_methyl_site"/>
</dbReference>
<dbReference type="Pfam" id="PF07963">
    <property type="entry name" value="N_methyl"/>
    <property type="match status" value="1"/>
</dbReference>
<evidence type="ECO:0000313" key="4">
    <source>
        <dbReference type="Proteomes" id="UP000182827"/>
    </source>
</evidence>
<keyword evidence="2" id="KW-1133">Transmembrane helix</keyword>
<evidence type="ECO:0000313" key="3">
    <source>
        <dbReference type="EMBL" id="SFS71335.1"/>
    </source>
</evidence>
<dbReference type="GO" id="GO:0015627">
    <property type="term" value="C:type II protein secretion system complex"/>
    <property type="evidence" value="ECO:0007669"/>
    <property type="project" value="InterPro"/>
</dbReference>
<accession>A0A1I6S2X5</accession>
<sequence>MKKYTSSIQAKLYFANPRSGFTLIELMIVVAIIGILAAIAYPAYGQYKVRVNRTDAQAEMMQVAHRLTTFKMANQTFAGRTATNTYGATTIPRTQPLYDIVLTDVDEIELTNANAKIRTWLLVATPRTGTVQAGDGIICLNEQGQKFWAKGATACVLSATSNWDGR</sequence>
<dbReference type="PANTHER" id="PTHR30093">
    <property type="entry name" value="GENERAL SECRETION PATHWAY PROTEIN G"/>
    <property type="match status" value="1"/>
</dbReference>
<reference evidence="4" key="1">
    <citation type="submission" date="2016-10" db="EMBL/GenBank/DDBJ databases">
        <authorList>
            <person name="Varghese N."/>
            <person name="Submissions S."/>
        </authorList>
    </citation>
    <scope>NUCLEOTIDE SEQUENCE [LARGE SCALE GENOMIC DNA]</scope>
    <source>
        <strain evidence="4">ANC 5076</strain>
    </source>
</reference>
<dbReference type="InterPro" id="IPR000983">
    <property type="entry name" value="Bac_GSPG_pilin"/>
</dbReference>
<dbReference type="GO" id="GO:0043683">
    <property type="term" value="P:type IV pilus assembly"/>
    <property type="evidence" value="ECO:0007669"/>
    <property type="project" value="InterPro"/>
</dbReference>
<dbReference type="InterPro" id="IPR045584">
    <property type="entry name" value="Pilin-like"/>
</dbReference>
<dbReference type="PANTHER" id="PTHR30093:SF47">
    <property type="entry name" value="TYPE IV PILUS NON-CORE MINOR PILIN PILE"/>
    <property type="match status" value="1"/>
</dbReference>
<evidence type="ECO:0000256" key="1">
    <source>
        <dbReference type="ARBA" id="ARBA00022481"/>
    </source>
</evidence>
<dbReference type="AlphaFoldDB" id="A0A1I6S2X5"/>
<proteinExistence type="predicted"/>
<dbReference type="RefSeq" id="WP_074945033.1">
    <property type="nucleotide sequence ID" value="NZ_FOZU01000006.1"/>
</dbReference>
<keyword evidence="2" id="KW-0472">Membrane</keyword>
<dbReference type="NCBIfam" id="TIGR02532">
    <property type="entry name" value="IV_pilin_GFxxxE"/>
    <property type="match status" value="1"/>
</dbReference>
<dbReference type="GO" id="GO:0015628">
    <property type="term" value="P:protein secretion by the type II secretion system"/>
    <property type="evidence" value="ECO:0007669"/>
    <property type="project" value="InterPro"/>
</dbReference>
<keyword evidence="1" id="KW-0488">Methylation</keyword>
<dbReference type="Pfam" id="PF16732">
    <property type="entry name" value="ComP_DUS"/>
    <property type="match status" value="1"/>
</dbReference>
<dbReference type="PROSITE" id="PS00409">
    <property type="entry name" value="PROKAR_NTER_METHYL"/>
    <property type="match status" value="1"/>
</dbReference>